<evidence type="ECO:0000256" key="1">
    <source>
        <dbReference type="SAM" id="Coils"/>
    </source>
</evidence>
<evidence type="ECO:0008006" key="5">
    <source>
        <dbReference type="Google" id="ProtNLM"/>
    </source>
</evidence>
<organism evidence="3 4">
    <name type="scientific">Metabacillus fastidiosus</name>
    <dbReference type="NCBI Taxonomy" id="1458"/>
    <lineage>
        <taxon>Bacteria</taxon>
        <taxon>Bacillati</taxon>
        <taxon>Bacillota</taxon>
        <taxon>Bacilli</taxon>
        <taxon>Bacillales</taxon>
        <taxon>Bacillaceae</taxon>
        <taxon>Metabacillus</taxon>
    </lineage>
</organism>
<feature type="transmembrane region" description="Helical" evidence="2">
    <location>
        <begin position="467"/>
        <end position="490"/>
    </location>
</feature>
<evidence type="ECO:0000313" key="4">
    <source>
        <dbReference type="Proteomes" id="UP001342826"/>
    </source>
</evidence>
<keyword evidence="2" id="KW-1133">Transmembrane helix</keyword>
<comment type="caution">
    <text evidence="3">The sequence shown here is derived from an EMBL/GenBank/DDBJ whole genome shotgun (WGS) entry which is preliminary data.</text>
</comment>
<dbReference type="RefSeq" id="WP_328014491.1">
    <property type="nucleotide sequence ID" value="NZ_JARTFS010000001.1"/>
</dbReference>
<sequence>MAIDLQAVLRLRDELSDRLRRINSRVRGTRRILNDLNRSGINAFTGMSVRAGTTVSAISALIPASASASTAVMGIASSFAAAGVGAVAFGAVATSVLGGLFEASEEVSKLEEKIANASSAKERIKAQKELASVYADMSKAQRDALKELQTFKTYWGDFTEQFEEPIFEAFGTGLEATRKILDRLTPTITNVSSVVNGLMNDFNKSIDTSGATKFFDWLEDNAARSFRNFALIGANTMSGFFSMLQAFAPIGEEIEGTLVSMTRRFKEWADGLQGSKAFNDFIEYAKANGPPLIAIMSNIGNVIGDIVTGLAPMGSDVLKGLAGITDFLSKITDVFRFIGDNWDTIKTVIIGIGTFIGVLYGVNKVLAIVSAAVAAFNFVLYMNPVTWIIIGIAALIAIIVVLAVKFKWVREIFAKTWEFLKTSFQAVIEWLKPYVTEAMNQVMAAFTAVKDYIADIMPMLQQIFGTYWSIYSAIFKFYLTTIWTIVSFAFKTIWNVISLVLKTIGNTIKLWWGIISGLFKAGLQILTGDWSGAWETLKKTASGAIENLGKLFKDWIDGAAKIGKDFVQGVIDGFLGMWDSLKKTAQDIWGSITSVFDKKQTVQVDVNRNFVDKYSPPQTIADLTGRPKHYFGLDRVPYDGYTAVLHKGEQIVPAKDVKAGKRSGGDINIYIDGVTVREESDINKIADALAAKLLEAKELGA</sequence>
<name>A0ABU6NRI0_9BACI</name>
<evidence type="ECO:0000256" key="2">
    <source>
        <dbReference type="SAM" id="Phobius"/>
    </source>
</evidence>
<dbReference type="EMBL" id="JARTFS010000001">
    <property type="protein sequence ID" value="MED4399770.1"/>
    <property type="molecule type" value="Genomic_DNA"/>
</dbReference>
<keyword evidence="1" id="KW-0175">Coiled coil</keyword>
<protein>
    <recommendedName>
        <fullName evidence="5">Phage-related protein</fullName>
    </recommendedName>
</protein>
<keyword evidence="4" id="KW-1185">Reference proteome</keyword>
<feature type="transmembrane region" description="Helical" evidence="2">
    <location>
        <begin position="348"/>
        <end position="379"/>
    </location>
</feature>
<feature type="transmembrane region" description="Helical" evidence="2">
    <location>
        <begin position="385"/>
        <end position="404"/>
    </location>
</feature>
<dbReference type="Proteomes" id="UP001342826">
    <property type="component" value="Unassembled WGS sequence"/>
</dbReference>
<reference evidence="3 4" key="1">
    <citation type="submission" date="2023-03" db="EMBL/GenBank/DDBJ databases">
        <title>Bacillus Genome Sequencing.</title>
        <authorList>
            <person name="Dunlap C."/>
        </authorList>
    </citation>
    <scope>NUCLEOTIDE SEQUENCE [LARGE SCALE GENOMIC DNA]</scope>
    <source>
        <strain evidence="3 4">NRS-1717</strain>
    </source>
</reference>
<feature type="transmembrane region" description="Helical" evidence="2">
    <location>
        <begin position="79"/>
        <end position="101"/>
    </location>
</feature>
<gene>
    <name evidence="3" type="ORF">P9271_00150</name>
</gene>
<evidence type="ECO:0000313" key="3">
    <source>
        <dbReference type="EMBL" id="MED4399770.1"/>
    </source>
</evidence>
<keyword evidence="2" id="KW-0472">Membrane</keyword>
<keyword evidence="2" id="KW-0812">Transmembrane</keyword>
<dbReference type="Gene3D" id="1.20.1170.10">
    <property type="match status" value="1"/>
</dbReference>
<feature type="coiled-coil region" evidence="1">
    <location>
        <begin position="100"/>
        <end position="130"/>
    </location>
</feature>
<accession>A0ABU6NRI0</accession>
<proteinExistence type="predicted"/>